<feature type="domain" description="ABC transporter" evidence="8">
    <location>
        <begin position="338"/>
        <end position="572"/>
    </location>
</feature>
<dbReference type="CDD" id="cd03251">
    <property type="entry name" value="ABCC_MsbA"/>
    <property type="match status" value="1"/>
</dbReference>
<dbReference type="GO" id="GO:0005524">
    <property type="term" value="F:ATP binding"/>
    <property type="evidence" value="ECO:0007669"/>
    <property type="project" value="UniProtKB-KW"/>
</dbReference>
<evidence type="ECO:0000256" key="1">
    <source>
        <dbReference type="ARBA" id="ARBA00004651"/>
    </source>
</evidence>
<feature type="transmembrane region" description="Helical" evidence="7">
    <location>
        <begin position="151"/>
        <end position="177"/>
    </location>
</feature>
<dbReference type="Gene3D" id="1.20.1560.10">
    <property type="entry name" value="ABC transporter type 1, transmembrane domain"/>
    <property type="match status" value="1"/>
</dbReference>
<comment type="caution">
    <text evidence="10">The sequence shown here is derived from an EMBL/GenBank/DDBJ whole genome shotgun (WGS) entry which is preliminary data.</text>
</comment>
<evidence type="ECO:0000256" key="4">
    <source>
        <dbReference type="ARBA" id="ARBA00022840"/>
    </source>
</evidence>
<dbReference type="SMART" id="SM00382">
    <property type="entry name" value="AAA"/>
    <property type="match status" value="1"/>
</dbReference>
<dbReference type="EMBL" id="JACRTJ010000020">
    <property type="protein sequence ID" value="MBC8599465.1"/>
    <property type="molecule type" value="Genomic_DNA"/>
</dbReference>
<keyword evidence="11" id="KW-1185">Reference proteome</keyword>
<protein>
    <submittedName>
        <fullName evidence="10">ABC transporter ATP-binding protein</fullName>
    </submittedName>
</protein>
<evidence type="ECO:0000259" key="8">
    <source>
        <dbReference type="PROSITE" id="PS50893"/>
    </source>
</evidence>
<dbReference type="CDD" id="cd18549">
    <property type="entry name" value="ABC_6TM_YwjA_like"/>
    <property type="match status" value="1"/>
</dbReference>
<dbReference type="Gene3D" id="3.40.50.300">
    <property type="entry name" value="P-loop containing nucleotide triphosphate hydrolases"/>
    <property type="match status" value="1"/>
</dbReference>
<dbReference type="RefSeq" id="WP_262427702.1">
    <property type="nucleotide sequence ID" value="NZ_JACRTJ010000020.1"/>
</dbReference>
<dbReference type="Proteomes" id="UP000647491">
    <property type="component" value="Unassembled WGS sequence"/>
</dbReference>
<keyword evidence="5 7" id="KW-1133">Transmembrane helix</keyword>
<feature type="transmembrane region" description="Helical" evidence="7">
    <location>
        <begin position="281"/>
        <end position="302"/>
    </location>
</feature>
<dbReference type="PROSITE" id="PS00211">
    <property type="entry name" value="ABC_TRANSPORTER_1"/>
    <property type="match status" value="1"/>
</dbReference>
<feature type="transmembrane region" description="Helical" evidence="7">
    <location>
        <begin position="60"/>
        <end position="79"/>
    </location>
</feature>
<reference evidence="10 11" key="1">
    <citation type="submission" date="2020-08" db="EMBL/GenBank/DDBJ databases">
        <title>Genome public.</title>
        <authorList>
            <person name="Liu C."/>
            <person name="Sun Q."/>
        </authorList>
    </citation>
    <scope>NUCLEOTIDE SEQUENCE [LARGE SCALE GENOMIC DNA]</scope>
    <source>
        <strain evidence="10 11">BX10</strain>
    </source>
</reference>
<dbReference type="InterPro" id="IPR036640">
    <property type="entry name" value="ABC1_TM_sf"/>
</dbReference>
<dbReference type="Pfam" id="PF00005">
    <property type="entry name" value="ABC_tran"/>
    <property type="match status" value="1"/>
</dbReference>
<evidence type="ECO:0000256" key="3">
    <source>
        <dbReference type="ARBA" id="ARBA00022741"/>
    </source>
</evidence>
<dbReference type="InterPro" id="IPR011527">
    <property type="entry name" value="ABC1_TM_dom"/>
</dbReference>
<dbReference type="SUPFAM" id="SSF90123">
    <property type="entry name" value="ABC transporter transmembrane region"/>
    <property type="match status" value="1"/>
</dbReference>
<name>A0ABR7NTP7_9FIRM</name>
<feature type="transmembrane region" description="Helical" evidence="7">
    <location>
        <begin position="17"/>
        <end position="39"/>
    </location>
</feature>
<evidence type="ECO:0000313" key="11">
    <source>
        <dbReference type="Proteomes" id="UP000647491"/>
    </source>
</evidence>
<keyword evidence="6 7" id="KW-0472">Membrane</keyword>
<evidence type="ECO:0000256" key="5">
    <source>
        <dbReference type="ARBA" id="ARBA00022989"/>
    </source>
</evidence>
<dbReference type="InterPro" id="IPR017871">
    <property type="entry name" value="ABC_transporter-like_CS"/>
</dbReference>
<evidence type="ECO:0000256" key="2">
    <source>
        <dbReference type="ARBA" id="ARBA00022692"/>
    </source>
</evidence>
<dbReference type="InterPro" id="IPR003593">
    <property type="entry name" value="AAA+_ATPase"/>
</dbReference>
<accession>A0ABR7NTP7</accession>
<dbReference type="InterPro" id="IPR039421">
    <property type="entry name" value="Type_1_exporter"/>
</dbReference>
<dbReference type="SUPFAM" id="SSF52540">
    <property type="entry name" value="P-loop containing nucleoside triphosphate hydrolases"/>
    <property type="match status" value="1"/>
</dbReference>
<evidence type="ECO:0000256" key="7">
    <source>
        <dbReference type="SAM" id="Phobius"/>
    </source>
</evidence>
<dbReference type="PANTHER" id="PTHR43394:SF1">
    <property type="entry name" value="ATP-BINDING CASSETTE SUB-FAMILY B MEMBER 10, MITOCHONDRIAL"/>
    <property type="match status" value="1"/>
</dbReference>
<comment type="subcellular location">
    <subcellularLocation>
        <location evidence="1">Cell membrane</location>
        <topology evidence="1">Multi-pass membrane protein</topology>
    </subcellularLocation>
</comment>
<keyword evidence="3" id="KW-0547">Nucleotide-binding</keyword>
<proteinExistence type="predicted"/>
<dbReference type="InterPro" id="IPR003439">
    <property type="entry name" value="ABC_transporter-like_ATP-bd"/>
</dbReference>
<sequence>MDVLKKFAAYYKPYKKFFFLDLFCATIISAVDLAFPQILRRAASDWFTRGQEAILRSLPLLFAGLLVLYVIQTLCKYYVTYQGHLMGTWIERDMRRDLFDHYEKLSFSYYDKNNTGQMMSKLVSDLFEISEFAHHGPENVFISSIKIAGSFVFLFLINGKLALLLAVVVLLMVLFCCRQNARMHETFMDNRRKIGDINASLQDTLSGIRVVQSFANEEIERKKFGRSNENFVRSRDNNYRAMGKFHAGTLFFQGMMYLTVLVAGGYLISIGEMEPADLAMYALYIGIFISPIQILVEFTEMLQKGLTGFKRFLAVMETEPEIEDAPDAKPLTNVQGHISYEDVSFCYNSSEPVLSHVSFSIPAGRSIALVGPSGGGKTTICSLLPRFYDVTHGRIAIDGQDIRKTTLKSLRSSIGLVQQEVYLFGGTIRENIAYGKPGATDEEIIAAAKKASIHDFIMELPDGYDTFVGERGARLSGGQKQRISIARVFLKNPPILILDEATSALDNESERHIQKSLEELSRNRTTITIAHRLSTIRNADEIIVIDGQGIVERGSHKELLEKNGLYARYYEMQFEGLEEA</sequence>
<evidence type="ECO:0000259" key="9">
    <source>
        <dbReference type="PROSITE" id="PS50929"/>
    </source>
</evidence>
<organism evidence="10 11">
    <name type="scientific">Enterocloster hominis</name>
    <name type="common">ex Liu et al. 2021</name>
    <dbReference type="NCBI Taxonomy" id="2763663"/>
    <lineage>
        <taxon>Bacteria</taxon>
        <taxon>Bacillati</taxon>
        <taxon>Bacillota</taxon>
        <taxon>Clostridia</taxon>
        <taxon>Lachnospirales</taxon>
        <taxon>Lachnospiraceae</taxon>
        <taxon>Enterocloster</taxon>
    </lineage>
</organism>
<keyword evidence="4 10" id="KW-0067">ATP-binding</keyword>
<evidence type="ECO:0000313" key="10">
    <source>
        <dbReference type="EMBL" id="MBC8599465.1"/>
    </source>
</evidence>
<dbReference type="Pfam" id="PF00664">
    <property type="entry name" value="ABC_membrane"/>
    <property type="match status" value="1"/>
</dbReference>
<evidence type="ECO:0000256" key="6">
    <source>
        <dbReference type="ARBA" id="ARBA00023136"/>
    </source>
</evidence>
<feature type="domain" description="ABC transmembrane type-1" evidence="9">
    <location>
        <begin position="19"/>
        <end position="304"/>
    </location>
</feature>
<dbReference type="InterPro" id="IPR027417">
    <property type="entry name" value="P-loop_NTPase"/>
</dbReference>
<feature type="transmembrane region" description="Helical" evidence="7">
    <location>
        <begin position="250"/>
        <end position="269"/>
    </location>
</feature>
<dbReference type="PANTHER" id="PTHR43394">
    <property type="entry name" value="ATP-DEPENDENT PERMEASE MDL1, MITOCHONDRIAL"/>
    <property type="match status" value="1"/>
</dbReference>
<gene>
    <name evidence="10" type="ORF">H8708_09550</name>
</gene>
<dbReference type="PROSITE" id="PS50929">
    <property type="entry name" value="ABC_TM1F"/>
    <property type="match status" value="1"/>
</dbReference>
<keyword evidence="2 7" id="KW-0812">Transmembrane</keyword>
<dbReference type="PROSITE" id="PS50893">
    <property type="entry name" value="ABC_TRANSPORTER_2"/>
    <property type="match status" value="1"/>
</dbReference>